<evidence type="ECO:0000256" key="3">
    <source>
        <dbReference type="HAMAP-Rule" id="MF_00376"/>
    </source>
</evidence>
<evidence type="ECO:0000256" key="2">
    <source>
        <dbReference type="ARBA" id="ARBA00022840"/>
    </source>
</evidence>
<comment type="pathway">
    <text evidence="3">Cofactor biosynthesis; coenzyme A biosynthesis; CoA from (R)-pantothenate: step 5/5.</text>
</comment>
<dbReference type="CDD" id="cd02022">
    <property type="entry name" value="DPCK"/>
    <property type="match status" value="1"/>
</dbReference>
<keyword evidence="6" id="KW-1185">Reference proteome</keyword>
<dbReference type="PROSITE" id="PS51219">
    <property type="entry name" value="DPCK"/>
    <property type="match status" value="1"/>
</dbReference>
<dbReference type="PANTHER" id="PTHR10695">
    <property type="entry name" value="DEPHOSPHO-COA KINASE-RELATED"/>
    <property type="match status" value="1"/>
</dbReference>
<organism evidence="5 6">
    <name type="scientific">Ventrimonas faecis</name>
    <dbReference type="NCBI Taxonomy" id="3133170"/>
    <lineage>
        <taxon>Bacteria</taxon>
        <taxon>Bacillati</taxon>
        <taxon>Bacillota</taxon>
        <taxon>Clostridia</taxon>
        <taxon>Lachnospirales</taxon>
        <taxon>Lachnospiraceae</taxon>
        <taxon>Ventrimonas</taxon>
    </lineage>
</organism>
<comment type="function">
    <text evidence="3">Catalyzes the phosphorylation of the 3'-hydroxyl group of dephosphocoenzyme A to form coenzyme A.</text>
</comment>
<sequence>MMVLGLTGGVGAGKSRILELFSKDYGAQMIQADLVARKLEDPGQPGLAGLVSLFGTGILQKDGTLDRKGFAERIFGNPEALKRVNALIHPLTWNEIKRQIRESSADLIVVEAALFDERSREVCQYLLYVDTQDEIRIQRLMENRGYSRGKCLDIMKNQADRSRFLELADFVIDNSGSLEESRQQIRQILKKTGYDNGPEEV</sequence>
<keyword evidence="3" id="KW-0963">Cytoplasm</keyword>
<dbReference type="Proteomes" id="UP001437460">
    <property type="component" value="Unassembled WGS sequence"/>
</dbReference>
<proteinExistence type="inferred from homology"/>
<evidence type="ECO:0000313" key="6">
    <source>
        <dbReference type="Proteomes" id="UP001437460"/>
    </source>
</evidence>
<dbReference type="Pfam" id="PF01121">
    <property type="entry name" value="CoaE"/>
    <property type="match status" value="1"/>
</dbReference>
<accession>A0ABV1HIR2</accession>
<keyword evidence="3" id="KW-0173">Coenzyme A biosynthesis</keyword>
<dbReference type="HAMAP" id="MF_00376">
    <property type="entry name" value="Dephospho_CoA_kinase"/>
    <property type="match status" value="1"/>
</dbReference>
<name>A0ABV1HIR2_9FIRM</name>
<dbReference type="EMBL" id="JBBMFJ010000004">
    <property type="protein sequence ID" value="MEQ2562200.1"/>
    <property type="molecule type" value="Genomic_DNA"/>
</dbReference>
<dbReference type="InterPro" id="IPR027417">
    <property type="entry name" value="P-loop_NTPase"/>
</dbReference>
<evidence type="ECO:0000256" key="1">
    <source>
        <dbReference type="ARBA" id="ARBA00022741"/>
    </source>
</evidence>
<comment type="similarity">
    <text evidence="3">Belongs to the CoaE family.</text>
</comment>
<comment type="subcellular location">
    <subcellularLocation>
        <location evidence="3">Cytoplasm</location>
    </subcellularLocation>
</comment>
<comment type="caution">
    <text evidence="5">The sequence shown here is derived from an EMBL/GenBank/DDBJ whole genome shotgun (WGS) entry which is preliminary data.</text>
</comment>
<gene>
    <name evidence="3 5" type="primary">coaE</name>
    <name evidence="5" type="ORF">WMO41_03275</name>
</gene>
<dbReference type="PANTHER" id="PTHR10695:SF46">
    <property type="entry name" value="BIFUNCTIONAL COENZYME A SYNTHASE-RELATED"/>
    <property type="match status" value="1"/>
</dbReference>
<evidence type="ECO:0000256" key="4">
    <source>
        <dbReference type="NCBIfam" id="TIGR00152"/>
    </source>
</evidence>
<protein>
    <recommendedName>
        <fullName evidence="3 4">Dephospho-CoA kinase</fullName>
        <ecNumber evidence="3 4">2.7.1.24</ecNumber>
    </recommendedName>
    <alternativeName>
        <fullName evidence="3">Dephosphocoenzyme A kinase</fullName>
    </alternativeName>
</protein>
<reference evidence="5 6" key="1">
    <citation type="submission" date="2024-03" db="EMBL/GenBank/DDBJ databases">
        <title>Human intestinal bacterial collection.</title>
        <authorList>
            <person name="Pauvert C."/>
            <person name="Hitch T.C.A."/>
            <person name="Clavel T."/>
        </authorList>
    </citation>
    <scope>NUCLEOTIDE SEQUENCE [LARGE SCALE GENOMIC DNA]</scope>
    <source>
        <strain evidence="5 6">CLA-AP-H27</strain>
    </source>
</reference>
<dbReference type="InterPro" id="IPR001977">
    <property type="entry name" value="Depp_CoAkinase"/>
</dbReference>
<keyword evidence="1 3" id="KW-0547">Nucleotide-binding</keyword>
<dbReference type="SUPFAM" id="SSF52540">
    <property type="entry name" value="P-loop containing nucleoside triphosphate hydrolases"/>
    <property type="match status" value="1"/>
</dbReference>
<dbReference type="Gene3D" id="3.40.50.300">
    <property type="entry name" value="P-loop containing nucleotide triphosphate hydrolases"/>
    <property type="match status" value="1"/>
</dbReference>
<dbReference type="GO" id="GO:0004140">
    <property type="term" value="F:dephospho-CoA kinase activity"/>
    <property type="evidence" value="ECO:0007669"/>
    <property type="project" value="UniProtKB-EC"/>
</dbReference>
<keyword evidence="2 3" id="KW-0067">ATP-binding</keyword>
<evidence type="ECO:0000313" key="5">
    <source>
        <dbReference type="EMBL" id="MEQ2562200.1"/>
    </source>
</evidence>
<dbReference type="RefSeq" id="WP_349228544.1">
    <property type="nucleotide sequence ID" value="NZ_JBBMFJ010000004.1"/>
</dbReference>
<dbReference type="EC" id="2.7.1.24" evidence="3 4"/>
<dbReference type="NCBIfam" id="TIGR00152">
    <property type="entry name" value="dephospho-CoA kinase"/>
    <property type="match status" value="1"/>
</dbReference>
<keyword evidence="3 5" id="KW-0418">Kinase</keyword>
<feature type="binding site" evidence="3">
    <location>
        <begin position="11"/>
        <end position="16"/>
    </location>
    <ligand>
        <name>ATP</name>
        <dbReference type="ChEBI" id="CHEBI:30616"/>
    </ligand>
</feature>
<keyword evidence="3 5" id="KW-0808">Transferase</keyword>
<comment type="catalytic activity">
    <reaction evidence="3">
        <text>3'-dephospho-CoA + ATP = ADP + CoA + H(+)</text>
        <dbReference type="Rhea" id="RHEA:18245"/>
        <dbReference type="ChEBI" id="CHEBI:15378"/>
        <dbReference type="ChEBI" id="CHEBI:30616"/>
        <dbReference type="ChEBI" id="CHEBI:57287"/>
        <dbReference type="ChEBI" id="CHEBI:57328"/>
        <dbReference type="ChEBI" id="CHEBI:456216"/>
        <dbReference type="EC" id="2.7.1.24"/>
    </reaction>
</comment>